<sequence>MDKKNSLTIQFRTETSNDCDLQFADFIIDGKSLFDQFRKYDVVPSLGWGIKEYQDEMVSYFLMQKPHPLLWYRVPVLVCSHCGDLECGFISAKIERIGNTIVWKDFYK</sequence>
<dbReference type="Proteomes" id="UP000319432">
    <property type="component" value="Chromosome"/>
</dbReference>
<dbReference type="EMBL" id="CP033464">
    <property type="protein sequence ID" value="QDX93428.1"/>
    <property type="molecule type" value="Genomic_DNA"/>
</dbReference>
<name>A0A518V8V5_BRELA</name>
<evidence type="ECO:0000313" key="1">
    <source>
        <dbReference type="EMBL" id="QDX93428.1"/>
    </source>
</evidence>
<dbReference type="AlphaFoldDB" id="A0A518V8V5"/>
<organism evidence="1 2">
    <name type="scientific">Brevibacillus laterosporus</name>
    <name type="common">Bacillus laterosporus</name>
    <dbReference type="NCBI Taxonomy" id="1465"/>
    <lineage>
        <taxon>Bacteria</taxon>
        <taxon>Bacillati</taxon>
        <taxon>Bacillota</taxon>
        <taxon>Bacilli</taxon>
        <taxon>Bacillales</taxon>
        <taxon>Paenibacillaceae</taxon>
        <taxon>Brevibacillus</taxon>
    </lineage>
</organism>
<proteinExistence type="predicted"/>
<accession>A0A518V8V5</accession>
<evidence type="ECO:0000313" key="2">
    <source>
        <dbReference type="Proteomes" id="UP000319432"/>
    </source>
</evidence>
<reference evidence="1 2" key="1">
    <citation type="submission" date="2018-11" db="EMBL/GenBank/DDBJ databases">
        <title>Phylogenetic determinants of toxin gene distribution in genomes of Brevibacillus laterosporus.</title>
        <authorList>
            <person name="Glare T.R."/>
            <person name="Durrant A."/>
            <person name="Berry C."/>
            <person name="Palma L."/>
            <person name="Ormskirk M."/>
            <person name="Cox M.O."/>
        </authorList>
    </citation>
    <scope>NUCLEOTIDE SEQUENCE [LARGE SCALE GENOMIC DNA]</scope>
    <source>
        <strain evidence="1 2">1821L</strain>
    </source>
</reference>
<gene>
    <name evidence="1" type="ORF">EEL30_14695</name>
</gene>
<dbReference type="OrthoDB" id="342114at2"/>
<protein>
    <submittedName>
        <fullName evidence="1">Oxidoreductase</fullName>
    </submittedName>
</protein>
<keyword evidence="2" id="KW-1185">Reference proteome</keyword>